<evidence type="ECO:0000256" key="7">
    <source>
        <dbReference type="ARBA" id="ARBA00049442"/>
    </source>
</evidence>
<feature type="binding site" evidence="8">
    <location>
        <position position="256"/>
    </location>
    <ligand>
        <name>NADP(+)</name>
        <dbReference type="ChEBI" id="CHEBI:58349"/>
    </ligand>
</feature>
<gene>
    <name evidence="8 12" type="primary">aroE</name>
    <name evidence="12" type="ORF">NOR51B_1586</name>
</gene>
<dbReference type="InterPro" id="IPR022893">
    <property type="entry name" value="Shikimate_DH_fam"/>
</dbReference>
<evidence type="ECO:0000256" key="8">
    <source>
        <dbReference type="HAMAP-Rule" id="MF_00222"/>
    </source>
</evidence>
<evidence type="ECO:0000259" key="11">
    <source>
        <dbReference type="Pfam" id="PF18317"/>
    </source>
</evidence>
<evidence type="ECO:0000313" key="13">
    <source>
        <dbReference type="Proteomes" id="UP000004699"/>
    </source>
</evidence>
<feature type="domain" description="SDH C-terminal" evidence="11">
    <location>
        <begin position="256"/>
        <end position="283"/>
    </location>
</feature>
<evidence type="ECO:0000256" key="2">
    <source>
        <dbReference type="ARBA" id="ARBA00012962"/>
    </source>
</evidence>
<dbReference type="NCBIfam" id="NF001310">
    <property type="entry name" value="PRK00258.1-2"/>
    <property type="match status" value="1"/>
</dbReference>
<dbReference type="HOGENOM" id="CLU_044063_2_1_6"/>
<feature type="domain" description="Shikimate dehydrogenase substrate binding N-terminal" evidence="10">
    <location>
        <begin position="21"/>
        <end position="103"/>
    </location>
</feature>
<dbReference type="InterPro" id="IPR041121">
    <property type="entry name" value="SDH_C"/>
</dbReference>
<dbReference type="Pfam" id="PF01488">
    <property type="entry name" value="Shikimate_DH"/>
    <property type="match status" value="1"/>
</dbReference>
<dbReference type="PANTHER" id="PTHR21089:SF1">
    <property type="entry name" value="BIFUNCTIONAL 3-DEHYDROQUINATE DEHYDRATASE_SHIKIMATE DEHYDROGENASE, CHLOROPLASTIC"/>
    <property type="match status" value="1"/>
</dbReference>
<dbReference type="GO" id="GO:0009073">
    <property type="term" value="P:aromatic amino acid family biosynthetic process"/>
    <property type="evidence" value="ECO:0007669"/>
    <property type="project" value="UniProtKB-KW"/>
</dbReference>
<name>B8KUG6_9GAMM</name>
<evidence type="ECO:0000259" key="10">
    <source>
        <dbReference type="Pfam" id="PF08501"/>
    </source>
</evidence>
<comment type="function">
    <text evidence="8">Involved in the biosynthesis of the chorismate, which leads to the biosynthesis of aromatic amino acids. Catalyzes the reversible NADPH linked reduction of 3-dehydroshikimate (DHSA) to yield shikimate (SA).</text>
</comment>
<feature type="binding site" evidence="8">
    <location>
        <position position="232"/>
    </location>
    <ligand>
        <name>NADP(+)</name>
        <dbReference type="ChEBI" id="CHEBI:58349"/>
    </ligand>
</feature>
<dbReference type="NCBIfam" id="TIGR00507">
    <property type="entry name" value="aroE"/>
    <property type="match status" value="1"/>
</dbReference>
<evidence type="ECO:0000256" key="1">
    <source>
        <dbReference type="ARBA" id="ARBA00004871"/>
    </source>
</evidence>
<dbReference type="GO" id="GO:0004764">
    <property type="term" value="F:shikimate 3-dehydrogenase (NADP+) activity"/>
    <property type="evidence" value="ECO:0007669"/>
    <property type="project" value="UniProtKB-UniRule"/>
</dbReference>
<dbReference type="Proteomes" id="UP000004699">
    <property type="component" value="Unassembled WGS sequence"/>
</dbReference>
<reference evidence="13" key="1">
    <citation type="journal article" date="2013" name="BMC Microbiol.">
        <title>Taxonomy and evolution of bacteriochlorophyll a-containing members of the OM60/NOR5 clade of marine gammaproteobacteria: description of Luminiphilus syltensis gen. nov., sp. nov., reclassification of Haliea rubra as Pseudohaliea rubra gen. nov., comb. nov., and emendation of Chromatocurvus halotolerans.</title>
        <authorList>
            <person name="Spring S."/>
            <person name="Riedel T."/>
            <person name="Sproer C."/>
            <person name="Yan S."/>
            <person name="Harder J."/>
            <person name="Fuchs B.M."/>
        </authorList>
    </citation>
    <scope>NUCLEOTIDE SEQUENCE [LARGE SCALE GENOMIC DNA]</scope>
    <source>
        <strain evidence="13">NOR51-B</strain>
    </source>
</reference>
<feature type="binding site" evidence="8">
    <location>
        <position position="263"/>
    </location>
    <ligand>
        <name>shikimate</name>
        <dbReference type="ChEBI" id="CHEBI:36208"/>
    </ligand>
</feature>
<feature type="binding site" evidence="8">
    <location>
        <position position="101"/>
    </location>
    <ligand>
        <name>shikimate</name>
        <dbReference type="ChEBI" id="CHEBI:36208"/>
    </ligand>
</feature>
<feature type="binding site" evidence="8">
    <location>
        <position position="76"/>
    </location>
    <ligand>
        <name>shikimate</name>
        <dbReference type="ChEBI" id="CHEBI:36208"/>
    </ligand>
</feature>
<feature type="binding site" evidence="8">
    <location>
        <begin position="166"/>
        <end position="171"/>
    </location>
    <ligand>
        <name>NADP(+)</name>
        <dbReference type="ChEBI" id="CHEBI:58349"/>
    </ligand>
</feature>
<dbReference type="Gene3D" id="3.40.50.720">
    <property type="entry name" value="NAD(P)-binding Rossmann-like Domain"/>
    <property type="match status" value="1"/>
</dbReference>
<keyword evidence="5 8" id="KW-0560">Oxidoreductase</keyword>
<dbReference type="InterPro" id="IPR011342">
    <property type="entry name" value="Shikimate_DH"/>
</dbReference>
<evidence type="ECO:0000256" key="3">
    <source>
        <dbReference type="ARBA" id="ARBA00022605"/>
    </source>
</evidence>
<dbReference type="InterPro" id="IPR013708">
    <property type="entry name" value="Shikimate_DH-bd_N"/>
</dbReference>
<evidence type="ECO:0000256" key="5">
    <source>
        <dbReference type="ARBA" id="ARBA00023002"/>
    </source>
</evidence>
<comment type="subunit">
    <text evidence="8">Homodimer.</text>
</comment>
<evidence type="ECO:0000256" key="6">
    <source>
        <dbReference type="ARBA" id="ARBA00023141"/>
    </source>
</evidence>
<comment type="catalytic activity">
    <reaction evidence="7 8">
        <text>shikimate + NADP(+) = 3-dehydroshikimate + NADPH + H(+)</text>
        <dbReference type="Rhea" id="RHEA:17737"/>
        <dbReference type="ChEBI" id="CHEBI:15378"/>
        <dbReference type="ChEBI" id="CHEBI:16630"/>
        <dbReference type="ChEBI" id="CHEBI:36208"/>
        <dbReference type="ChEBI" id="CHEBI:57783"/>
        <dbReference type="ChEBI" id="CHEBI:58349"/>
        <dbReference type="EC" id="1.1.1.25"/>
    </reaction>
</comment>
<dbReference type="AlphaFoldDB" id="B8KUG6"/>
<dbReference type="PANTHER" id="PTHR21089">
    <property type="entry name" value="SHIKIMATE DEHYDROGENASE"/>
    <property type="match status" value="1"/>
</dbReference>
<dbReference type="Gene3D" id="3.40.50.10860">
    <property type="entry name" value="Leucine Dehydrogenase, chain A, domain 1"/>
    <property type="match status" value="1"/>
</dbReference>
<dbReference type="EC" id="1.1.1.25" evidence="2 8"/>
<comment type="caution">
    <text evidence="8">Lacks conserved residue(s) required for the propagation of feature annotation.</text>
</comment>
<dbReference type="InterPro" id="IPR046346">
    <property type="entry name" value="Aminoacid_DH-like_N_sf"/>
</dbReference>
<proteinExistence type="inferred from homology"/>
<feature type="binding site" evidence="8">
    <location>
        <begin position="142"/>
        <end position="146"/>
    </location>
    <ligand>
        <name>NADP(+)</name>
        <dbReference type="ChEBI" id="CHEBI:58349"/>
    </ligand>
</feature>
<keyword evidence="4 8" id="KW-0521">NADP</keyword>
<keyword evidence="13" id="KW-1185">Reference proteome</keyword>
<dbReference type="STRING" id="565045.NOR51B_1586"/>
<comment type="pathway">
    <text evidence="1 8">Metabolic intermediate biosynthesis; chorismate biosynthesis; chorismate from D-erythrose 4-phosphate and phosphoenolpyruvate: step 4/7.</text>
</comment>
<feature type="binding site" evidence="8">
    <location>
        <position position="117"/>
    </location>
    <ligand>
        <name>shikimate</name>
        <dbReference type="ChEBI" id="CHEBI:36208"/>
    </ligand>
</feature>
<accession>B8KUG6</accession>
<keyword evidence="6 8" id="KW-0057">Aromatic amino acid biosynthesis</keyword>
<feature type="binding site" evidence="8">
    <location>
        <position position="234"/>
    </location>
    <ligand>
        <name>shikimate</name>
        <dbReference type="ChEBI" id="CHEBI:36208"/>
    </ligand>
</feature>
<dbReference type="CDD" id="cd01065">
    <property type="entry name" value="NAD_bind_Shikimate_DH"/>
    <property type="match status" value="1"/>
</dbReference>
<dbReference type="GO" id="GO:0050661">
    <property type="term" value="F:NADP binding"/>
    <property type="evidence" value="ECO:0007669"/>
    <property type="project" value="InterPro"/>
</dbReference>
<dbReference type="eggNOG" id="COG0169">
    <property type="taxonomic scope" value="Bacteria"/>
</dbReference>
<dbReference type="HAMAP" id="MF_00222">
    <property type="entry name" value="Shikimate_DH_AroE"/>
    <property type="match status" value="1"/>
</dbReference>
<keyword evidence="3 8" id="KW-0028">Amino-acid biosynthesis</keyword>
<dbReference type="GO" id="GO:0019632">
    <property type="term" value="P:shikimate metabolic process"/>
    <property type="evidence" value="ECO:0007669"/>
    <property type="project" value="InterPro"/>
</dbReference>
<sequence>MDAAVSQTRVEKVVSPASYAVFGNPIKHSKSPVIHRAFSEQFEHELSYRAVRVGLDDFEAAVERFFDGGGSGLNVTVPFKERAFALADEASPRAARAGAANVLLPLGDGILRCDNTDGLGLVRDMVANNGWNVTGRRVLILGAGGAVRGVLQPLLGERPHSVVIANRTSTKAEVLAKDFADMEVPITGGGYTELEGQTFDLIINGTSAGLQGDLPPLPANLRVSEKCCCYDMVYGSEPTPFMRWSAAHAAWAICDGLGMLVEQAAESFYLWRGLRPATGPVIKDLRNQL</sequence>
<dbReference type="SUPFAM" id="SSF53223">
    <property type="entry name" value="Aminoacid dehydrogenase-like, N-terminal domain"/>
    <property type="match status" value="1"/>
</dbReference>
<dbReference type="UniPathway" id="UPA00053">
    <property type="reaction ID" value="UER00087"/>
</dbReference>
<feature type="binding site" evidence="8">
    <location>
        <begin position="29"/>
        <end position="31"/>
    </location>
    <ligand>
        <name>shikimate</name>
        <dbReference type="ChEBI" id="CHEBI:36208"/>
    </ligand>
</feature>
<dbReference type="Pfam" id="PF18317">
    <property type="entry name" value="SDH_C"/>
    <property type="match status" value="1"/>
</dbReference>
<dbReference type="InterPro" id="IPR036291">
    <property type="entry name" value="NAD(P)-bd_dom_sf"/>
</dbReference>
<evidence type="ECO:0000313" key="12">
    <source>
        <dbReference type="EMBL" id="EED35639.1"/>
    </source>
</evidence>
<dbReference type="EMBL" id="DS999411">
    <property type="protein sequence ID" value="EED35639.1"/>
    <property type="molecule type" value="Genomic_DNA"/>
</dbReference>
<feature type="active site" description="Proton acceptor" evidence="8">
    <location>
        <position position="80"/>
    </location>
</feature>
<dbReference type="InterPro" id="IPR006151">
    <property type="entry name" value="Shikm_DH/Glu-tRNA_Rdtase"/>
</dbReference>
<dbReference type="GO" id="GO:0005829">
    <property type="term" value="C:cytosol"/>
    <property type="evidence" value="ECO:0007669"/>
    <property type="project" value="TreeGrafter"/>
</dbReference>
<organism evidence="12 13">
    <name type="scientific">Luminiphilus syltensis NOR5-1B</name>
    <dbReference type="NCBI Taxonomy" id="565045"/>
    <lineage>
        <taxon>Bacteria</taxon>
        <taxon>Pseudomonadati</taxon>
        <taxon>Pseudomonadota</taxon>
        <taxon>Gammaproteobacteria</taxon>
        <taxon>Cellvibrionales</taxon>
        <taxon>Halieaceae</taxon>
        <taxon>Luminiphilus</taxon>
    </lineage>
</organism>
<evidence type="ECO:0000256" key="4">
    <source>
        <dbReference type="ARBA" id="ARBA00022857"/>
    </source>
</evidence>
<feature type="domain" description="Quinate/shikimate 5-dehydrogenase/glutamyl-tRNA reductase" evidence="9">
    <location>
        <begin position="132"/>
        <end position="207"/>
    </location>
</feature>
<protein>
    <recommendedName>
        <fullName evidence="2 8">Shikimate dehydrogenase (NADP(+))</fullName>
        <shortName evidence="8">SDH</shortName>
        <ecNumber evidence="2 8">1.1.1.25</ecNumber>
    </recommendedName>
</protein>
<comment type="similarity">
    <text evidence="8">Belongs to the shikimate dehydrogenase family.</text>
</comment>
<dbReference type="SUPFAM" id="SSF51735">
    <property type="entry name" value="NAD(P)-binding Rossmann-fold domains"/>
    <property type="match status" value="1"/>
</dbReference>
<evidence type="ECO:0000259" key="9">
    <source>
        <dbReference type="Pfam" id="PF01488"/>
    </source>
</evidence>
<dbReference type="GO" id="GO:0008652">
    <property type="term" value="P:amino acid biosynthetic process"/>
    <property type="evidence" value="ECO:0007669"/>
    <property type="project" value="UniProtKB-KW"/>
</dbReference>
<dbReference type="Pfam" id="PF08501">
    <property type="entry name" value="Shikimate_dh_N"/>
    <property type="match status" value="1"/>
</dbReference>
<dbReference type="GO" id="GO:0009423">
    <property type="term" value="P:chorismate biosynthetic process"/>
    <property type="evidence" value="ECO:0007669"/>
    <property type="project" value="UniProtKB-UniRule"/>
</dbReference>
<dbReference type="FunFam" id="3.40.50.10860:FF:000006">
    <property type="entry name" value="Shikimate dehydrogenase (NADP(+))"/>
    <property type="match status" value="1"/>
</dbReference>